<dbReference type="EMBL" id="VSRR010013524">
    <property type="protein sequence ID" value="MPC55890.1"/>
    <property type="molecule type" value="Genomic_DNA"/>
</dbReference>
<evidence type="ECO:0000313" key="3">
    <source>
        <dbReference type="Proteomes" id="UP000324222"/>
    </source>
</evidence>
<proteinExistence type="predicted"/>
<name>A0A5B7G6N4_PORTR</name>
<keyword evidence="1" id="KW-1133">Transmembrane helix</keyword>
<reference evidence="2 3" key="1">
    <citation type="submission" date="2019-05" db="EMBL/GenBank/DDBJ databases">
        <title>Another draft genome of Portunus trituberculatus and its Hox gene families provides insights of decapod evolution.</title>
        <authorList>
            <person name="Jeong J.-H."/>
            <person name="Song I."/>
            <person name="Kim S."/>
            <person name="Choi T."/>
            <person name="Kim D."/>
            <person name="Ryu S."/>
            <person name="Kim W."/>
        </authorList>
    </citation>
    <scope>NUCLEOTIDE SEQUENCE [LARGE SCALE GENOMIC DNA]</scope>
    <source>
        <tissue evidence="2">Muscle</tissue>
    </source>
</reference>
<keyword evidence="1" id="KW-0812">Transmembrane</keyword>
<sequence>MATVLRNLLTVVFLRVFSFHPLSFYYSLMILTKFLPYPLLH</sequence>
<evidence type="ECO:0000256" key="1">
    <source>
        <dbReference type="SAM" id="Phobius"/>
    </source>
</evidence>
<dbReference type="AlphaFoldDB" id="A0A5B7G6N4"/>
<keyword evidence="3" id="KW-1185">Reference proteome</keyword>
<keyword evidence="1" id="KW-0472">Membrane</keyword>
<comment type="caution">
    <text evidence="2">The sequence shown here is derived from an EMBL/GenBank/DDBJ whole genome shotgun (WGS) entry which is preliminary data.</text>
</comment>
<organism evidence="2 3">
    <name type="scientific">Portunus trituberculatus</name>
    <name type="common">Swimming crab</name>
    <name type="synonym">Neptunus trituberculatus</name>
    <dbReference type="NCBI Taxonomy" id="210409"/>
    <lineage>
        <taxon>Eukaryota</taxon>
        <taxon>Metazoa</taxon>
        <taxon>Ecdysozoa</taxon>
        <taxon>Arthropoda</taxon>
        <taxon>Crustacea</taxon>
        <taxon>Multicrustacea</taxon>
        <taxon>Malacostraca</taxon>
        <taxon>Eumalacostraca</taxon>
        <taxon>Eucarida</taxon>
        <taxon>Decapoda</taxon>
        <taxon>Pleocyemata</taxon>
        <taxon>Brachyura</taxon>
        <taxon>Eubrachyura</taxon>
        <taxon>Portunoidea</taxon>
        <taxon>Portunidae</taxon>
        <taxon>Portuninae</taxon>
        <taxon>Portunus</taxon>
    </lineage>
</organism>
<protein>
    <submittedName>
        <fullName evidence="2">Uncharacterized protein</fullName>
    </submittedName>
</protein>
<accession>A0A5B7G6N4</accession>
<dbReference type="Proteomes" id="UP000324222">
    <property type="component" value="Unassembled WGS sequence"/>
</dbReference>
<feature type="transmembrane region" description="Helical" evidence="1">
    <location>
        <begin position="12"/>
        <end position="31"/>
    </location>
</feature>
<gene>
    <name evidence="2" type="ORF">E2C01_049835</name>
</gene>
<evidence type="ECO:0000313" key="2">
    <source>
        <dbReference type="EMBL" id="MPC55890.1"/>
    </source>
</evidence>